<sequence>RRYPREKGGAMPMKPSKAMAARALGSVPAGGDVAAGPPLHWARADGPDFEYDFVGDISPDSTLSVHMPLHVTNTYRVGQVQQVVMFAVPVAPDRSRFFHMVQRGPPPSPLQLLRRLLNGPQQAARGILSMFDPQVSRHVLMNEVVEGDSVFLSAQDELVREAEYKANVAAQGV</sequence>
<accession>A0A8J4F6N5</accession>
<name>A0A8J4F6N5_9CHLO</name>
<proteinExistence type="predicted"/>
<feature type="non-terminal residue" evidence="1">
    <location>
        <position position="1"/>
    </location>
</feature>
<keyword evidence="2" id="KW-1185">Reference proteome</keyword>
<protein>
    <submittedName>
        <fullName evidence="1">Uncharacterized protein</fullName>
    </submittedName>
</protein>
<dbReference type="AlphaFoldDB" id="A0A8J4F6N5"/>
<dbReference type="Proteomes" id="UP000747399">
    <property type="component" value="Unassembled WGS sequence"/>
</dbReference>
<organism evidence="1 2">
    <name type="scientific">Volvox africanus</name>
    <dbReference type="NCBI Taxonomy" id="51714"/>
    <lineage>
        <taxon>Eukaryota</taxon>
        <taxon>Viridiplantae</taxon>
        <taxon>Chlorophyta</taxon>
        <taxon>core chlorophytes</taxon>
        <taxon>Chlorophyceae</taxon>
        <taxon>CS clade</taxon>
        <taxon>Chlamydomonadales</taxon>
        <taxon>Volvocaceae</taxon>
        <taxon>Volvox</taxon>
    </lineage>
</organism>
<evidence type="ECO:0000313" key="1">
    <source>
        <dbReference type="EMBL" id="GIL63356.1"/>
    </source>
</evidence>
<reference evidence="1" key="1">
    <citation type="journal article" date="2021" name="Proc. Natl. Acad. Sci. U.S.A.">
        <title>Three genomes in the algal genus Volvox reveal the fate of a haploid sex-determining region after a transition to homothallism.</title>
        <authorList>
            <person name="Yamamoto K."/>
            <person name="Hamaji T."/>
            <person name="Kawai-Toyooka H."/>
            <person name="Matsuzaki R."/>
            <person name="Takahashi F."/>
            <person name="Nishimura Y."/>
            <person name="Kawachi M."/>
            <person name="Noguchi H."/>
            <person name="Minakuchi Y."/>
            <person name="Umen J.G."/>
            <person name="Toyoda A."/>
            <person name="Nozaki H."/>
        </authorList>
    </citation>
    <scope>NUCLEOTIDE SEQUENCE</scope>
    <source>
        <strain evidence="1">NIES-3780</strain>
    </source>
</reference>
<dbReference type="EMBL" id="BNCO01000057">
    <property type="protein sequence ID" value="GIL63356.1"/>
    <property type="molecule type" value="Genomic_DNA"/>
</dbReference>
<gene>
    <name evidence="1" type="ORF">Vafri_17311</name>
</gene>
<evidence type="ECO:0000313" key="2">
    <source>
        <dbReference type="Proteomes" id="UP000747399"/>
    </source>
</evidence>
<comment type="caution">
    <text evidence="1">The sequence shown here is derived from an EMBL/GenBank/DDBJ whole genome shotgun (WGS) entry which is preliminary data.</text>
</comment>
<feature type="non-terminal residue" evidence="1">
    <location>
        <position position="173"/>
    </location>
</feature>